<reference evidence="1" key="1">
    <citation type="submission" date="2021-05" db="EMBL/GenBank/DDBJ databases">
        <authorList>
            <person name="Scholz U."/>
            <person name="Mascher M."/>
            <person name="Fiebig A."/>
        </authorList>
    </citation>
    <scope>NUCLEOTIDE SEQUENCE [LARGE SCALE GENOMIC DNA]</scope>
</reference>
<proteinExistence type="predicted"/>
<reference evidence="1" key="2">
    <citation type="submission" date="2025-09" db="UniProtKB">
        <authorList>
            <consortium name="EnsemblPlants"/>
        </authorList>
    </citation>
    <scope>IDENTIFICATION</scope>
</reference>
<keyword evidence="2" id="KW-1185">Reference proteome</keyword>
<organism evidence="1 2">
    <name type="scientific">Avena sativa</name>
    <name type="common">Oat</name>
    <dbReference type="NCBI Taxonomy" id="4498"/>
    <lineage>
        <taxon>Eukaryota</taxon>
        <taxon>Viridiplantae</taxon>
        <taxon>Streptophyta</taxon>
        <taxon>Embryophyta</taxon>
        <taxon>Tracheophyta</taxon>
        <taxon>Spermatophyta</taxon>
        <taxon>Magnoliopsida</taxon>
        <taxon>Liliopsida</taxon>
        <taxon>Poales</taxon>
        <taxon>Poaceae</taxon>
        <taxon>BOP clade</taxon>
        <taxon>Pooideae</taxon>
        <taxon>Poodae</taxon>
        <taxon>Poeae</taxon>
        <taxon>Poeae Chloroplast Group 1 (Aveneae type)</taxon>
        <taxon>Aveninae</taxon>
        <taxon>Avena</taxon>
    </lineage>
</organism>
<evidence type="ECO:0000313" key="2">
    <source>
        <dbReference type="Proteomes" id="UP001732700"/>
    </source>
</evidence>
<dbReference type="Proteomes" id="UP001732700">
    <property type="component" value="Chromosome 4D"/>
</dbReference>
<protein>
    <submittedName>
        <fullName evidence="1">Uncharacterized protein</fullName>
    </submittedName>
</protein>
<evidence type="ECO:0000313" key="1">
    <source>
        <dbReference type="EnsemblPlants" id="AVESA.00010b.r2.4DG0778550.3.CDS"/>
    </source>
</evidence>
<accession>A0ACD5XDZ9</accession>
<dbReference type="EnsemblPlants" id="AVESA.00010b.r2.4DG0778550.3">
    <property type="protein sequence ID" value="AVESA.00010b.r2.4DG0778550.3.CDS"/>
    <property type="gene ID" value="AVESA.00010b.r2.4DG0778550"/>
</dbReference>
<name>A0ACD5XDZ9_AVESA</name>
<sequence>MNLVTGAMGSLLPKLVELLQEEYRLPKSVKEGVRSLEKEMQSMHAALRKVAEVPADQLDEQVKLWAWEVRELSFDMEDVIDKFLVRVDDDDPDPAAKSNKLTRLMEKMAGLFNKGKARHQIAAAIKDINKQVQEVANRRGRYTVDNIVAKPAAVAHIDPRLRALYTEVTELVGVAGKRDVKLMKLLSEGDDETKKKLKIVSVVGFGGLGKTTLVKTVYDKIKGDFACRAFVPVGRSADAKKVFIDILLDLGIYQNHFSMLNERQLIDKLRESLENKRYLIVIDDIWDEKLWTVINLAFSNNNNFGSRLITTTRIMSVSKLCCSSTNGYIYPMKPLSDDDSKRLFYRRIFFDEGGCPPEFEEVSIDILRKCGGVPLAIITIASLLTSDQQVKHVDEWHDLLKSIGRGLTENPSVEEMLRILSFSYYDLPSHLKTCLLYLGMFPEDYKIRKDKLIWMWIAESFIQHGKEKTSLFEIGETYFSELINRNMILPIYDKAEDTVVACKVHDMVLDLIASLSSEDNFVTIFNGIGDSIPSQSNVRRLSLENARKGETQNMSLESMSMLQVRSIALFEPAIGVMPSFSSFVVLRVLELNGCDLGDHNHLKLGELGSLLHLRYLGLCKTGISELPEEVGNLQYLQVLDLSQNSFMKLPSSFIKLRRLMCLLIDYDHKMFPDGMVGNLTSMEVLSYIRVDSLSIVKGLGSMQRLREIEIWFDNMSLELKEAFVDLLSKMSNIQILRVHHKKDGVELMDLMGERWVPPRSLREVVLIGDIQFSTLPSWIRQNPTHLSQLSKLEITIEKVRQEDLDVLGRLPALRILNMSSYRQSRLLLVGADGFRCLTSFKLFSLSAGQIVFQPGALPKAERLDLCISLQVAKEEEAAAAAAGSGSYWSDMGMGRLSSLRTAVVTFYRWGVTVGEARQAKAALRNALRTHPNRVDCYILFRPIIPPAGTMLNIFHFLVLLCTYECLIHLSHFLLNLEDI</sequence>